<keyword evidence="2" id="KW-0548">Nucleotidyltransferase</keyword>
<dbReference type="InterPro" id="IPR000594">
    <property type="entry name" value="ThiF_NAD_FAD-bd"/>
</dbReference>
<dbReference type="PANTHER" id="PTHR43267:SF1">
    <property type="entry name" value="TRNA THREONYLCARBAMOYLADENOSINE DEHYDRATASE"/>
    <property type="match status" value="1"/>
</dbReference>
<protein>
    <submittedName>
        <fullName evidence="2">ThiF family adenylyltransferase</fullName>
    </submittedName>
</protein>
<sequence>MPTVPVFDPDIAFSRNIGWLTPEEQSLLARRKVAIAGLGGVGGSHLLTLTRLGIGRFSIADLDRFELANFNRQAGASLKSIGRDKVDVLREAALEINPTLEITAFPSGVDAGNVDRFLQGADVYVDGLDYFAVEARRLVFAACAERGIPAVTAAPLGTGAAVINFIPGKMTFEEYFRLDGFSEREQLVRFLLGLSPTMPQRGYLVFPEAVDFARHKGPSTPMACEICAGVAATQVLKILAGRGRVLAAPWGQQFDPFRNLYRKTWRPWGNRNPLQRIGIRIAMNQIERMGTGR</sequence>
<proteinExistence type="predicted"/>
<dbReference type="Proteomes" id="UP000886251">
    <property type="component" value="Unassembled WGS sequence"/>
</dbReference>
<dbReference type="GO" id="GO:0008641">
    <property type="term" value="F:ubiquitin-like modifier activating enzyme activity"/>
    <property type="evidence" value="ECO:0007669"/>
    <property type="project" value="InterPro"/>
</dbReference>
<dbReference type="CDD" id="cd01483">
    <property type="entry name" value="E1_enzyme_family"/>
    <property type="match status" value="1"/>
</dbReference>
<dbReference type="NCBIfam" id="NF006077">
    <property type="entry name" value="PRK08223.1"/>
    <property type="match status" value="1"/>
</dbReference>
<organism evidence="2">
    <name type="scientific">Sedimenticola thiotaurini</name>
    <dbReference type="NCBI Taxonomy" id="1543721"/>
    <lineage>
        <taxon>Bacteria</taxon>
        <taxon>Pseudomonadati</taxon>
        <taxon>Pseudomonadota</taxon>
        <taxon>Gammaproteobacteria</taxon>
        <taxon>Chromatiales</taxon>
        <taxon>Sedimenticolaceae</taxon>
        <taxon>Sedimenticola</taxon>
    </lineage>
</organism>
<dbReference type="PANTHER" id="PTHR43267">
    <property type="entry name" value="TRNA THREONYLCARBAMOYLADENOSINE DEHYDRATASE"/>
    <property type="match status" value="1"/>
</dbReference>
<name>A0A831WBB0_9GAMM</name>
<gene>
    <name evidence="2" type="ORF">ENI96_11505</name>
</gene>
<comment type="caution">
    <text evidence="2">The sequence shown here is derived from an EMBL/GenBank/DDBJ whole genome shotgun (WGS) entry which is preliminary data.</text>
</comment>
<feature type="domain" description="THIF-type NAD/FAD binding fold" evidence="1">
    <location>
        <begin position="14"/>
        <end position="260"/>
    </location>
</feature>
<dbReference type="InterPro" id="IPR045886">
    <property type="entry name" value="ThiF/MoeB/HesA"/>
</dbReference>
<keyword evidence="2" id="KW-0808">Transferase</keyword>
<dbReference type="GO" id="GO:0016779">
    <property type="term" value="F:nucleotidyltransferase activity"/>
    <property type="evidence" value="ECO:0007669"/>
    <property type="project" value="UniProtKB-KW"/>
</dbReference>
<dbReference type="GO" id="GO:0061504">
    <property type="term" value="P:cyclic threonylcarbamoyladenosine biosynthetic process"/>
    <property type="evidence" value="ECO:0007669"/>
    <property type="project" value="TreeGrafter"/>
</dbReference>
<reference evidence="2" key="1">
    <citation type="journal article" date="2020" name="mSystems">
        <title>Genome- and Community-Level Interaction Insights into Carbon Utilization and Element Cycling Functions of Hydrothermarchaeota in Hydrothermal Sediment.</title>
        <authorList>
            <person name="Zhou Z."/>
            <person name="Liu Y."/>
            <person name="Xu W."/>
            <person name="Pan J."/>
            <person name="Luo Z.H."/>
            <person name="Li M."/>
        </authorList>
    </citation>
    <scope>NUCLEOTIDE SEQUENCE [LARGE SCALE GENOMIC DNA]</scope>
    <source>
        <strain evidence="2">HyVt-443</strain>
    </source>
</reference>
<accession>A0A831WBB0</accession>
<dbReference type="InterPro" id="IPR035985">
    <property type="entry name" value="Ubiquitin-activating_enz"/>
</dbReference>
<dbReference type="Pfam" id="PF00899">
    <property type="entry name" value="ThiF"/>
    <property type="match status" value="1"/>
</dbReference>
<evidence type="ECO:0000313" key="2">
    <source>
        <dbReference type="EMBL" id="HEB97042.1"/>
    </source>
</evidence>
<dbReference type="AlphaFoldDB" id="A0A831WBB0"/>
<dbReference type="Gene3D" id="3.40.50.720">
    <property type="entry name" value="NAD(P)-binding Rossmann-like Domain"/>
    <property type="match status" value="1"/>
</dbReference>
<evidence type="ECO:0000259" key="1">
    <source>
        <dbReference type="Pfam" id="PF00899"/>
    </source>
</evidence>
<dbReference type="GO" id="GO:0061503">
    <property type="term" value="F:tRNA threonylcarbamoyladenosine dehydratase"/>
    <property type="evidence" value="ECO:0007669"/>
    <property type="project" value="TreeGrafter"/>
</dbReference>
<dbReference type="EMBL" id="DRKP01000137">
    <property type="protein sequence ID" value="HEB97042.1"/>
    <property type="molecule type" value="Genomic_DNA"/>
</dbReference>
<dbReference type="SUPFAM" id="SSF69572">
    <property type="entry name" value="Activating enzymes of the ubiquitin-like proteins"/>
    <property type="match status" value="1"/>
</dbReference>